<sequence length="183" mass="20654">MWTSSAIRRPIFDLQIVRSVKQLFSRYQMANKILSILAAIFILISPPGSAMSLRSPLKACIFSEMQLKLTLYGAPAVGAKITRSVNWKKEITDIFTADEKGFAKLPAMYSSSITQVLPVEFISSQVIMVEYQGNDYKIWTYAKRDPGENSELGGQPFKLICEISDKPRTERAFNSILKTSCQW</sequence>
<organism evidence="2 3">
    <name type="scientific">Microbulbifer marinus</name>
    <dbReference type="NCBI Taxonomy" id="658218"/>
    <lineage>
        <taxon>Bacteria</taxon>
        <taxon>Pseudomonadati</taxon>
        <taxon>Pseudomonadota</taxon>
        <taxon>Gammaproteobacteria</taxon>
        <taxon>Cellvibrionales</taxon>
        <taxon>Microbulbiferaceae</taxon>
        <taxon>Microbulbifer</taxon>
    </lineage>
</organism>
<name>A0A1H3ZJ41_9GAMM</name>
<dbReference type="STRING" id="658218.SAMN05216562_2422"/>
<dbReference type="InterPro" id="IPR046474">
    <property type="entry name" value="DUF6795"/>
</dbReference>
<protein>
    <recommendedName>
        <fullName evidence="1">DUF6795 domain-containing protein</fullName>
    </recommendedName>
</protein>
<evidence type="ECO:0000313" key="2">
    <source>
        <dbReference type="EMBL" id="SEA23618.1"/>
    </source>
</evidence>
<reference evidence="3" key="1">
    <citation type="submission" date="2016-10" db="EMBL/GenBank/DDBJ databases">
        <authorList>
            <person name="Varghese N."/>
            <person name="Submissions S."/>
        </authorList>
    </citation>
    <scope>NUCLEOTIDE SEQUENCE [LARGE SCALE GENOMIC DNA]</scope>
    <source>
        <strain evidence="3">CGMCC 1.10657</strain>
    </source>
</reference>
<keyword evidence="3" id="KW-1185">Reference proteome</keyword>
<feature type="domain" description="DUF6795" evidence="1">
    <location>
        <begin position="67"/>
        <end position="165"/>
    </location>
</feature>
<evidence type="ECO:0000259" key="1">
    <source>
        <dbReference type="Pfam" id="PF20598"/>
    </source>
</evidence>
<gene>
    <name evidence="2" type="ORF">SAMN05216562_2422</name>
</gene>
<accession>A0A1H3ZJ41</accession>
<proteinExistence type="predicted"/>
<evidence type="ECO:0000313" key="3">
    <source>
        <dbReference type="Proteomes" id="UP000198658"/>
    </source>
</evidence>
<dbReference type="Pfam" id="PF20598">
    <property type="entry name" value="DUF6795"/>
    <property type="match status" value="1"/>
</dbReference>
<dbReference type="EMBL" id="FNQO01000002">
    <property type="protein sequence ID" value="SEA23618.1"/>
    <property type="molecule type" value="Genomic_DNA"/>
</dbReference>
<dbReference type="Proteomes" id="UP000198658">
    <property type="component" value="Unassembled WGS sequence"/>
</dbReference>
<dbReference type="AlphaFoldDB" id="A0A1H3ZJ41"/>